<feature type="signal peptide" evidence="2">
    <location>
        <begin position="1"/>
        <end position="35"/>
    </location>
</feature>
<feature type="chain" id="PRO_5011905811" description="Outer membrane beta-barrel protein" evidence="2">
    <location>
        <begin position="36"/>
        <end position="589"/>
    </location>
</feature>
<reference evidence="5 6" key="1">
    <citation type="submission" date="2017-03" db="EMBL/GenBank/DDBJ databases">
        <title>Whole genome sequences of fourteen strains of Bradyrhizobium canariense and one strain of Bradyrhizobium japonicum isolated from Lupinus (Papilionoideae: Genisteae) species in Algeria.</title>
        <authorList>
            <person name="Crovadore J."/>
            <person name="Chekireb D."/>
            <person name="Brachmann A."/>
            <person name="Chablais R."/>
            <person name="Cochard B."/>
            <person name="Lefort F."/>
        </authorList>
    </citation>
    <scope>NUCLEOTIDE SEQUENCE [LARGE SCALE GENOMIC DNA]</scope>
    <source>
        <strain evidence="3 5">UBMA195</strain>
        <strain evidence="4 6">UBMAN05</strain>
    </source>
</reference>
<dbReference type="Pfam" id="PF10082">
    <property type="entry name" value="BBP2_2"/>
    <property type="match status" value="1"/>
</dbReference>
<gene>
    <name evidence="4" type="ORF">BST63_31430</name>
    <name evidence="3" type="ORF">BSZ18_15330</name>
</gene>
<accession>A0A1X3FK94</accession>
<evidence type="ECO:0000313" key="5">
    <source>
        <dbReference type="Proteomes" id="UP000193553"/>
    </source>
</evidence>
<evidence type="ECO:0008006" key="7">
    <source>
        <dbReference type="Google" id="ProtNLM"/>
    </source>
</evidence>
<evidence type="ECO:0000313" key="6">
    <source>
        <dbReference type="Proteomes" id="UP000193884"/>
    </source>
</evidence>
<dbReference type="OrthoDB" id="7398962at2"/>
<name>A0A1X3FK94_9BRAD</name>
<sequence>MGSSPGTSRSKRAHFLRAALPCFALTVLGSAPVAAQSLTPDLFSPNRGGFASPDTLPTRRTAGVPQAPSDALPALPDPNSDFRKRQQAPARPWQNPTNQNATSQVPTYGLPAANGASSSGYDSLNRKRQQPKFYPGQPKPKRPAGPGSRAPTTTPPPSTLGSPKIAPPPSASANKAPVPAAMAGTVPGQPLRRRLKADDDAFGAVGDYAGSFLIKGGLELSTGYDTNPARLNKPVGSPAYVVAPDLLVASDWERHALVADLRGSFSGYTNNMPATIDGFASPSPVEVDRPDFNGHVDGRLDVNRDLKLTTQLRLRLATDNPGSPNVQAGLQKYPVYAAYGTTVGFDQSFNRFQVAAGATVDRTAYTNSKLTDGATFSNDDRDFNQYGGVGRFSYDLKPGLKPFVEIQGDTRVHDRAADRNGYFRDSDGGYAKVGTSFEFSRILTGEVSVGYSARNYVDPRLSQLAGFLTSGSLIWNASGLTTVKFATDTQIAETTVPGSSGVLVHTYAAEVDHDFRRWLTAVGKFTYGTYDYQGQNRNDKTYSFESNLIYKLNRNIWIKGTLRHDILDSNQPGSSSQATVVMVGVRLQN</sequence>
<dbReference type="Proteomes" id="UP000193884">
    <property type="component" value="Unassembled WGS sequence"/>
</dbReference>
<feature type="compositionally biased region" description="Polar residues" evidence="1">
    <location>
        <begin position="94"/>
        <end position="106"/>
    </location>
</feature>
<dbReference type="RefSeq" id="WP_085361222.1">
    <property type="nucleotide sequence ID" value="NZ_NAFC01000174.1"/>
</dbReference>
<dbReference type="AlphaFoldDB" id="A0A1X3FK94"/>
<keyword evidence="2" id="KW-0732">Signal</keyword>
<evidence type="ECO:0000256" key="2">
    <source>
        <dbReference type="SAM" id="SignalP"/>
    </source>
</evidence>
<keyword evidence="6" id="KW-1185">Reference proteome</keyword>
<feature type="region of interest" description="Disordered" evidence="1">
    <location>
        <begin position="38"/>
        <end position="191"/>
    </location>
</feature>
<feature type="compositionally biased region" description="Low complexity" evidence="1">
    <location>
        <begin position="171"/>
        <end position="181"/>
    </location>
</feature>
<feature type="compositionally biased region" description="Low complexity" evidence="1">
    <location>
        <begin position="65"/>
        <end position="78"/>
    </location>
</feature>
<dbReference type="EMBL" id="NAFI01000170">
    <property type="protein sequence ID" value="OSJ10948.1"/>
    <property type="molecule type" value="Genomic_DNA"/>
</dbReference>
<evidence type="ECO:0000256" key="1">
    <source>
        <dbReference type="SAM" id="MobiDB-lite"/>
    </source>
</evidence>
<protein>
    <recommendedName>
        <fullName evidence="7">Outer membrane beta-barrel protein</fullName>
    </recommendedName>
</protein>
<evidence type="ECO:0000313" key="3">
    <source>
        <dbReference type="EMBL" id="OSJ10948.1"/>
    </source>
</evidence>
<organism evidence="3 5">
    <name type="scientific">Bradyrhizobium canariense</name>
    <dbReference type="NCBI Taxonomy" id="255045"/>
    <lineage>
        <taxon>Bacteria</taxon>
        <taxon>Pseudomonadati</taxon>
        <taxon>Pseudomonadota</taxon>
        <taxon>Alphaproteobacteria</taxon>
        <taxon>Hyphomicrobiales</taxon>
        <taxon>Nitrobacteraceae</taxon>
        <taxon>Bradyrhizobium</taxon>
    </lineage>
</organism>
<comment type="caution">
    <text evidence="3">The sequence shown here is derived from an EMBL/GenBank/DDBJ whole genome shotgun (WGS) entry which is preliminary data.</text>
</comment>
<dbReference type="EMBL" id="NAFK01000175">
    <property type="protein sequence ID" value="OSJ22507.1"/>
    <property type="molecule type" value="Genomic_DNA"/>
</dbReference>
<dbReference type="Proteomes" id="UP000193553">
    <property type="component" value="Unassembled WGS sequence"/>
</dbReference>
<proteinExistence type="predicted"/>
<evidence type="ECO:0000313" key="4">
    <source>
        <dbReference type="EMBL" id="OSJ22507.1"/>
    </source>
</evidence>
<dbReference type="InterPro" id="IPR018759">
    <property type="entry name" value="BBP2_2"/>
</dbReference>